<accession>A0A6C0KK85</accession>
<name>A0A6C0KK85_9ZZZZ</name>
<evidence type="ECO:0000313" key="1">
    <source>
        <dbReference type="EMBL" id="QHU18029.1"/>
    </source>
</evidence>
<dbReference type="EMBL" id="MN740922">
    <property type="protein sequence ID" value="QHU18029.1"/>
    <property type="molecule type" value="Genomic_DNA"/>
</dbReference>
<sequence>MEKLPNEINQKILYYYIPLYMACMKPIHDELTCYEHTLHLTEHLFDFELDFHYIIRLPKLESIH</sequence>
<dbReference type="AlphaFoldDB" id="A0A6C0KK85"/>
<organism evidence="1">
    <name type="scientific">viral metagenome</name>
    <dbReference type="NCBI Taxonomy" id="1070528"/>
    <lineage>
        <taxon>unclassified sequences</taxon>
        <taxon>metagenomes</taxon>
        <taxon>organismal metagenomes</taxon>
    </lineage>
</organism>
<protein>
    <submittedName>
        <fullName evidence="1">Uncharacterized protein</fullName>
    </submittedName>
</protein>
<reference evidence="1" key="1">
    <citation type="journal article" date="2020" name="Nature">
        <title>Giant virus diversity and host interactions through global metagenomics.</title>
        <authorList>
            <person name="Schulz F."/>
            <person name="Roux S."/>
            <person name="Paez-Espino D."/>
            <person name="Jungbluth S."/>
            <person name="Walsh D.A."/>
            <person name="Denef V.J."/>
            <person name="McMahon K.D."/>
            <person name="Konstantinidis K.T."/>
            <person name="Eloe-Fadrosh E.A."/>
            <person name="Kyrpides N.C."/>
            <person name="Woyke T."/>
        </authorList>
    </citation>
    <scope>NUCLEOTIDE SEQUENCE</scope>
    <source>
        <strain evidence="1">GVMAG-S-3300012919-55</strain>
    </source>
</reference>
<proteinExistence type="predicted"/>